<dbReference type="AlphaFoldDB" id="A0A833J3W4"/>
<evidence type="ECO:0000313" key="4">
    <source>
        <dbReference type="Proteomes" id="UP000469949"/>
    </source>
</evidence>
<feature type="compositionally biased region" description="Basic and acidic residues" evidence="1">
    <location>
        <begin position="27"/>
        <end position="55"/>
    </location>
</feature>
<dbReference type="CDD" id="cd07246">
    <property type="entry name" value="VOC_like"/>
    <property type="match status" value="1"/>
</dbReference>
<organism evidence="3 4">
    <name type="scientific">Methylorubrum populi</name>
    <dbReference type="NCBI Taxonomy" id="223967"/>
    <lineage>
        <taxon>Bacteria</taxon>
        <taxon>Pseudomonadati</taxon>
        <taxon>Pseudomonadota</taxon>
        <taxon>Alphaproteobacteria</taxon>
        <taxon>Hyphomicrobiales</taxon>
        <taxon>Methylobacteriaceae</taxon>
        <taxon>Methylorubrum</taxon>
    </lineage>
</organism>
<dbReference type="InterPro" id="IPR029068">
    <property type="entry name" value="Glyas_Bleomycin-R_OHBP_Dase"/>
</dbReference>
<dbReference type="Pfam" id="PF00903">
    <property type="entry name" value="Glyoxalase"/>
    <property type="match status" value="1"/>
</dbReference>
<proteinExistence type="predicted"/>
<name>A0A833J3W4_9HYPH</name>
<dbReference type="EMBL" id="WEKV01000018">
    <property type="protein sequence ID" value="KAB7783152.1"/>
    <property type="molecule type" value="Genomic_DNA"/>
</dbReference>
<feature type="region of interest" description="Disordered" evidence="1">
    <location>
        <begin position="21"/>
        <end position="55"/>
    </location>
</feature>
<dbReference type="SUPFAM" id="SSF54593">
    <property type="entry name" value="Glyoxalase/Bleomycin resistance protein/Dihydroxybiphenyl dioxygenase"/>
    <property type="match status" value="1"/>
</dbReference>
<protein>
    <submittedName>
        <fullName evidence="3">Glyoxalase family protein</fullName>
    </submittedName>
</protein>
<dbReference type="Gene3D" id="3.10.180.10">
    <property type="entry name" value="2,3-Dihydroxybiphenyl 1,2-Dioxygenase, domain 1"/>
    <property type="match status" value="1"/>
</dbReference>
<gene>
    <name evidence="3" type="ORF">F8B43_4446</name>
</gene>
<evidence type="ECO:0000313" key="3">
    <source>
        <dbReference type="EMBL" id="KAB7783152.1"/>
    </source>
</evidence>
<dbReference type="PROSITE" id="PS51819">
    <property type="entry name" value="VOC"/>
    <property type="match status" value="1"/>
</dbReference>
<feature type="domain" description="VOC" evidence="2">
    <location>
        <begin position="60"/>
        <end position="183"/>
    </location>
</feature>
<evidence type="ECO:0000256" key="1">
    <source>
        <dbReference type="SAM" id="MobiDB-lite"/>
    </source>
</evidence>
<dbReference type="InterPro" id="IPR037523">
    <property type="entry name" value="VOC_core"/>
</dbReference>
<accession>A0A833J3W4</accession>
<dbReference type="PANTHER" id="PTHR34109:SF1">
    <property type="entry name" value="VOC DOMAIN-CONTAINING PROTEIN"/>
    <property type="match status" value="1"/>
</dbReference>
<comment type="caution">
    <text evidence="3">The sequence shown here is derived from an EMBL/GenBank/DDBJ whole genome shotgun (WGS) entry which is preliminary data.</text>
</comment>
<sequence length="187" mass="20547">MTGRDGEAGAARDRTIARRRKIFARAADARHPPPPRIREANKESDDERERCDAAGHGRAAKGGVVAYLTLDGALRAAEFYREAFGAEVVASVPPDEKGRTMHVHLHVNGTSVMLCDAFPEYGHPLQAPQSFSLLLPVADIAAWWNRAVAAGAEVVTPYQEMFWGDLYGQLRDPFGVIWAMNQPKRPA</sequence>
<dbReference type="PANTHER" id="PTHR34109">
    <property type="entry name" value="BNAUNNG04460D PROTEIN-RELATED"/>
    <property type="match status" value="1"/>
</dbReference>
<dbReference type="InterPro" id="IPR004360">
    <property type="entry name" value="Glyas_Fos-R_dOase_dom"/>
</dbReference>
<evidence type="ECO:0000259" key="2">
    <source>
        <dbReference type="PROSITE" id="PS51819"/>
    </source>
</evidence>
<reference evidence="3 4" key="1">
    <citation type="submission" date="2019-10" db="EMBL/GenBank/DDBJ databases">
        <title>Draft Genome Sequence of the Caffeine Degrading Methylotroph Methylorubrum populi PINKEL.</title>
        <authorList>
            <person name="Dawson S.C."/>
            <person name="Zhang X."/>
            <person name="Wright M.E."/>
            <person name="Sharma G."/>
            <person name="Langner J.T."/>
            <person name="Ditty J.L."/>
            <person name="Subuyuj G.A."/>
        </authorList>
    </citation>
    <scope>NUCLEOTIDE SEQUENCE [LARGE SCALE GENOMIC DNA]</scope>
    <source>
        <strain evidence="3 4">Pinkel</strain>
    </source>
</reference>
<dbReference type="RefSeq" id="WP_246696031.1">
    <property type="nucleotide sequence ID" value="NZ_WEKV01000018.1"/>
</dbReference>
<dbReference type="Proteomes" id="UP000469949">
    <property type="component" value="Unassembled WGS sequence"/>
</dbReference>